<comment type="caution">
    <text evidence="1">The sequence shown here is derived from an EMBL/GenBank/DDBJ whole genome shotgun (WGS) entry which is preliminary data.</text>
</comment>
<organism evidence="1 2">
    <name type="scientific">Naganishia cerealis</name>
    <dbReference type="NCBI Taxonomy" id="610337"/>
    <lineage>
        <taxon>Eukaryota</taxon>
        <taxon>Fungi</taxon>
        <taxon>Dikarya</taxon>
        <taxon>Basidiomycota</taxon>
        <taxon>Agaricomycotina</taxon>
        <taxon>Tremellomycetes</taxon>
        <taxon>Filobasidiales</taxon>
        <taxon>Filobasidiaceae</taxon>
        <taxon>Naganishia</taxon>
    </lineage>
</organism>
<evidence type="ECO:0000313" key="1">
    <source>
        <dbReference type="EMBL" id="KAJ9100101.1"/>
    </source>
</evidence>
<evidence type="ECO:0000313" key="2">
    <source>
        <dbReference type="Proteomes" id="UP001241377"/>
    </source>
</evidence>
<reference evidence="1" key="1">
    <citation type="submission" date="2023-04" db="EMBL/GenBank/DDBJ databases">
        <title>Draft Genome sequencing of Naganishia species isolated from polar environments using Oxford Nanopore Technology.</title>
        <authorList>
            <person name="Leo P."/>
            <person name="Venkateswaran K."/>
        </authorList>
    </citation>
    <scope>NUCLEOTIDE SEQUENCE</scope>
    <source>
        <strain evidence="1">MNA-CCFEE 5261</strain>
    </source>
</reference>
<dbReference type="Proteomes" id="UP001241377">
    <property type="component" value="Unassembled WGS sequence"/>
</dbReference>
<dbReference type="EMBL" id="JASBWR010000066">
    <property type="protein sequence ID" value="KAJ9100101.1"/>
    <property type="molecule type" value="Genomic_DNA"/>
</dbReference>
<sequence>MSSGHTLENGARSSFTPMVVDTAEDSGAYEELVMLPSGPTNVRPPTTVSGRLSIGNLASAFPTSSVTNESLGQSSVYSSSSALPGASNAAPTKTPGTDKSNTMKVIRPKTILVQQQNNETHPNGVSQVISPAPLSSRSMEVDQGGRTSGSTPECVNPELVPLFKYRTTGAKSNSAASPADSTLVSGANHLSCPSSSHGSRSVSPNPLEDLVAMLRKNLAAAGNTGTSTLVHSGPSRLARTTNAEDVDDDDAIEILDEMPKSSRPLSRPLSRSPSFELLTEEAFQRTTTPNKKRRFGPMPPPDETRTANKNKNIFAEPAAVPAVTATAAATSTKVITPDLPDREEALLEEIGGVSEVEVSVDDFAQILEDEFVVGTSTDEPKQPINQLQQNAPSVQHARPVQNAVPVQNARPPVSTSSSTSKSTSITKPARPTVFFKVPTAANIMANNSTPTVSAGESSPFLVNAPYSKSAKGKEPVRSAVPFERKASPPIAQITTLERQELWMKQAVTPQDSSQPMDIDTLLHAEDPEDDPFTATASDQNAVAGPSFAYPESSEPEKARTFLLPESMGSFGMSKDFDYRRFNEPLLDCINSLPPHAQNGSHIRVVLEAYYSQSSTDRAPPIKIDGGDRDEFPPAEFKYSDEVYYSDRVPKPWLGKGCQCVGPCSENSECFCLKRQEMYFASYVTDPSVGPLKGFAYNADGTLKDCQYPTWECGPQCECPPACKNRVMQKGRSSNVKLQIYKTRKKGWGKSTCVRALSSFPKGTFVGLYSGELIPEDETDSRGEIYNAIERTYLFDLDHWHIKQPPENLHSIDPAGAYIAQQAAALLTAEDEKDQLAEEQGREVTTFNSFFTVDAFHWGNHSCDPNLVLSAAYFDDFDIRKPRYRDFPVCNHLLCLPNLCVYRLAITAKRDVRKGDELCISYSGPPDSDEQPPMMETDEQLNARTGGKDNGKRGVVKKRKGGTAHKQKAAKTPEKMEKGRCQCGAKNCMGYMFNAYSGA</sequence>
<protein>
    <submittedName>
        <fullName evidence="1">Uncharacterized protein</fullName>
    </submittedName>
</protein>
<gene>
    <name evidence="1" type="ORF">QFC19_005781</name>
</gene>
<name>A0ACC2VLV3_9TREE</name>
<proteinExistence type="predicted"/>
<keyword evidence="2" id="KW-1185">Reference proteome</keyword>
<accession>A0ACC2VLV3</accession>